<evidence type="ECO:0000313" key="3">
    <source>
        <dbReference type="EMBL" id="OQR99825.1"/>
    </source>
</evidence>
<dbReference type="AlphaFoldDB" id="A0A1V9ZPA0"/>
<evidence type="ECO:0000256" key="1">
    <source>
        <dbReference type="SAM" id="MobiDB-lite"/>
    </source>
</evidence>
<keyword evidence="2" id="KW-0812">Transmembrane</keyword>
<sequence>MTFCHRLAKPQRKQASSEVRTAPTTPREPQLMPSLRVARGLVLLYASRVAADVCATTSSCLSNGVGACTINCPPCVYSAGSSITCFDPIATGCPFGAPLAICYSKGIFTNLTPSPTAAVTATSPSPSMTTSTTPMTTTTSKPPAPTVSQPSPSTSSATLASTMPATQIPSTVNQTQANATPAVGNNSTTASRTPPTPSATIFGVIGCAVVTIVLLGCVAYRRNAKQTRNSWTSPTNHPSFLMTMDAPPPPKSGTKASAAANVHQRGLAAPAAVARVDRGDTFTSRSSTSTDLERRESLMSIQSTSSNGYSQSIWGKNKEVVIGSSMSSSVSSVSSIFEIGRQRDRDVLNDSFITSGLIAEEEDDGPWRTTTQEARDSVVIMDDGHEEEDDLFDKSVDDMRETNASVRLFSECSVLSDVSDLPEYGVARI</sequence>
<feature type="compositionally biased region" description="Polar residues" evidence="1">
    <location>
        <begin position="13"/>
        <end position="24"/>
    </location>
</feature>
<name>A0A1V9ZPA0_ACHHY</name>
<comment type="caution">
    <text evidence="3">The sequence shown here is derived from an EMBL/GenBank/DDBJ whole genome shotgun (WGS) entry which is preliminary data.</text>
</comment>
<organism evidence="3 4">
    <name type="scientific">Achlya hypogyna</name>
    <name type="common">Oomycete</name>
    <name type="synonym">Protoachlya hypogyna</name>
    <dbReference type="NCBI Taxonomy" id="1202772"/>
    <lineage>
        <taxon>Eukaryota</taxon>
        <taxon>Sar</taxon>
        <taxon>Stramenopiles</taxon>
        <taxon>Oomycota</taxon>
        <taxon>Saprolegniomycetes</taxon>
        <taxon>Saprolegniales</taxon>
        <taxon>Achlyaceae</taxon>
        <taxon>Achlya</taxon>
    </lineage>
</organism>
<evidence type="ECO:0000313" key="4">
    <source>
        <dbReference type="Proteomes" id="UP000243579"/>
    </source>
</evidence>
<dbReference type="OrthoDB" id="77548at2759"/>
<feature type="transmembrane region" description="Helical" evidence="2">
    <location>
        <begin position="199"/>
        <end position="220"/>
    </location>
</feature>
<keyword evidence="2" id="KW-0472">Membrane</keyword>
<accession>A0A1V9ZPA0</accession>
<proteinExistence type="predicted"/>
<keyword evidence="2" id="KW-1133">Transmembrane helix</keyword>
<evidence type="ECO:0000256" key="2">
    <source>
        <dbReference type="SAM" id="Phobius"/>
    </source>
</evidence>
<reference evidence="3 4" key="1">
    <citation type="journal article" date="2014" name="Genome Biol. Evol.">
        <title>The secreted proteins of Achlya hypogyna and Thraustotheca clavata identify the ancestral oomycete secretome and reveal gene acquisitions by horizontal gene transfer.</title>
        <authorList>
            <person name="Misner I."/>
            <person name="Blouin N."/>
            <person name="Leonard G."/>
            <person name="Richards T.A."/>
            <person name="Lane C.E."/>
        </authorList>
    </citation>
    <scope>NUCLEOTIDE SEQUENCE [LARGE SCALE GENOMIC DNA]</scope>
    <source>
        <strain evidence="3 4">ATCC 48635</strain>
    </source>
</reference>
<gene>
    <name evidence="3" type="ORF">ACHHYP_04295</name>
</gene>
<dbReference type="Proteomes" id="UP000243579">
    <property type="component" value="Unassembled WGS sequence"/>
</dbReference>
<feature type="region of interest" description="Disordered" evidence="1">
    <location>
        <begin position="8"/>
        <end position="28"/>
    </location>
</feature>
<feature type="region of interest" description="Disordered" evidence="1">
    <location>
        <begin position="116"/>
        <end position="159"/>
    </location>
</feature>
<keyword evidence="4" id="KW-1185">Reference proteome</keyword>
<protein>
    <submittedName>
        <fullName evidence="3">Uncharacterized protein</fullName>
    </submittedName>
</protein>
<dbReference type="EMBL" id="JNBR01000039">
    <property type="protein sequence ID" value="OQR99825.1"/>
    <property type="molecule type" value="Genomic_DNA"/>
</dbReference>